<comment type="subunit">
    <text evidence="3">Homotrimer.</text>
</comment>
<dbReference type="InterPro" id="IPR006585">
    <property type="entry name" value="FTP1"/>
</dbReference>
<protein>
    <recommendedName>
        <fullName evidence="13">EGF-like domain-containing protein</fullName>
    </recommendedName>
</protein>
<dbReference type="GO" id="GO:0016540">
    <property type="term" value="P:protein autoprocessing"/>
    <property type="evidence" value="ECO:0007669"/>
    <property type="project" value="InterPro"/>
</dbReference>
<dbReference type="PROSITE" id="PS50817">
    <property type="entry name" value="INTEIN_N_TER"/>
    <property type="match status" value="1"/>
</dbReference>
<dbReference type="SMART" id="SM00607">
    <property type="entry name" value="FTP"/>
    <property type="match status" value="1"/>
</dbReference>
<dbReference type="AlphaFoldDB" id="A0A7S0MHF4"/>
<dbReference type="Pfam" id="PF01079">
    <property type="entry name" value="Hint"/>
    <property type="match status" value="1"/>
</dbReference>
<feature type="chain" id="PRO_5031041620" description="EGF-like domain-containing protein" evidence="9">
    <location>
        <begin position="25"/>
        <end position="1200"/>
    </location>
</feature>
<dbReference type="CDD" id="cd00081">
    <property type="entry name" value="Hint"/>
    <property type="match status" value="1"/>
</dbReference>
<dbReference type="Gene3D" id="2.10.25.10">
    <property type="entry name" value="Laminin"/>
    <property type="match status" value="2"/>
</dbReference>
<keyword evidence="5" id="KW-0430">Lectin</keyword>
<dbReference type="PROSITE" id="PS50026">
    <property type="entry name" value="EGF_3"/>
    <property type="match status" value="1"/>
</dbReference>
<evidence type="ECO:0000259" key="11">
    <source>
        <dbReference type="PROSITE" id="PS50026"/>
    </source>
</evidence>
<evidence type="ECO:0000256" key="6">
    <source>
        <dbReference type="ARBA" id="ARBA00022837"/>
    </source>
</evidence>
<dbReference type="GO" id="GO:0010185">
    <property type="term" value="P:regulation of cellular defense response"/>
    <property type="evidence" value="ECO:0007669"/>
    <property type="project" value="UniProtKB-ARBA"/>
</dbReference>
<dbReference type="Gene3D" id="2.170.16.10">
    <property type="entry name" value="Hedgehog/Intein (Hint) domain"/>
    <property type="match status" value="1"/>
</dbReference>
<dbReference type="GO" id="GO:0042806">
    <property type="term" value="F:fucose binding"/>
    <property type="evidence" value="ECO:0007669"/>
    <property type="project" value="UniProtKB-ARBA"/>
</dbReference>
<accession>A0A7S0MHF4</accession>
<dbReference type="PROSITE" id="PS50022">
    <property type="entry name" value="FA58C_3"/>
    <property type="match status" value="1"/>
</dbReference>
<evidence type="ECO:0000256" key="3">
    <source>
        <dbReference type="ARBA" id="ARBA00011233"/>
    </source>
</evidence>
<comment type="function">
    <text evidence="1">Acts as a defensive agent. Recognizes blood group fucosylated oligosaccharides including A, B, H and Lewis B-type antigens. Does not recognize Lewis A antigen and has low affinity for monovalent haptens.</text>
</comment>
<comment type="similarity">
    <text evidence="2">Belongs to the fucolectin family.</text>
</comment>
<dbReference type="Pfam" id="PF23106">
    <property type="entry name" value="EGF_Teneurin"/>
    <property type="match status" value="1"/>
</dbReference>
<dbReference type="PROSITE" id="PS00022">
    <property type="entry name" value="EGF_1"/>
    <property type="match status" value="1"/>
</dbReference>
<evidence type="ECO:0000256" key="9">
    <source>
        <dbReference type="SAM" id="SignalP"/>
    </source>
</evidence>
<dbReference type="SMART" id="SM00181">
    <property type="entry name" value="EGF"/>
    <property type="match status" value="4"/>
</dbReference>
<dbReference type="SUPFAM" id="SSF51294">
    <property type="entry name" value="Hedgehog/intein (Hint) domain"/>
    <property type="match status" value="1"/>
</dbReference>
<sequence>MTDCKCALQAIFGFLLAFLPLSVGNVWMSMPIPPHIPCSLPLCDPLCIDLEITIGQICPRTASSNFKVSGIIPGNTSCMKEAKNWIPGPKISQSDPDGCGPCLLPQEKSVCTTKGLGGRGFNAGGPIARRGHTMLTYTTPIRSRYIGATVLIVFGGIDRDNKFLNDVWFRCVDKCPPVSVGLISYDKYGVGTSFPYCSPGNCDWEEVNILQDFQQWFEQKDLKTSSMQRRGIVPARPAGRVGHTAVIAQVESEDGSGLKDIMTVYGGISPNCTDYCADIWNYDIMGNWWVINYGEWWGVDNNWQRMWDYNVYNVTIPRKRWGHIAVMAGDYMFVWGGHTNGSSAACCGYDYELCNQPNRLLNIYPSSVCAYLSDLWVVNLKTYVPYEVLQSLGKHATQSSTIGTGVARLAVDGNTNPVYSNSWNTSVTMTNADPQAWWQVDLGGATYISSIKIFNRADRFSERLSNFYVLVSLDPLLSDRLQDILEDPEVHKIHIKSVDGSIVVYPAVYAQYVRIQLAGTNYLSLAEVQVWGYDPIQEWQHMEGIKRWTNLPASDAGYPYGRLGATATMISNKTVLMYGGFVKENPYFLDDFWTAMLPSKNFLEFENPVIWTQISPILQQPMNIQPTARYAHTASYSDVCSLGAAIEQSVMDGSLVLDSLDQGVLPTSVYPGSPTQTDWCRGQVIFYGGGTAALRKSSFIGYPDGLLPDMWIYNVSSSVISQFKYDITLPYPSSRREHATAIHADKLYLFGGASTQCEGGICGDFWYLNVSGPYSCPNLCSDHGVCEWGFCICDSGFKEIDCSGVACPKSACAYSYEHHRLECVECSGRGFCNRNGTCTCNVGYKGEACEVLSCPGECSGHGTCKLGGVCDCDADFGGADCFVAYCPKNCTTWNNGYDSGTQGDCVVVRSPPCCGIEPNCVKIATSPNPCTERNSDYVPPHNVSATCVCSDTYDGADCGSTIADRIIKENQALSSSSAKTGCFSRDALVMVPSTNNQVSWKPITAFEVGDKVIGFNQDGDIAETSVVFIHDHVNPAATIVLHLNDSSYIELTGKHSVPVLVDCHSCSKPRFVDIPATNLVRGSLLLKADLSSNKTNLSWKVVSLLRVSERIQMVRYMLTESNNMLVNGVASFTFSTRAGWLETLPFRILYTISPWIITNEAVGKCGPDGILPVMLQSIRFKIFEFSCLWPVCFAFLVEKM</sequence>
<proteinExistence type="inferred from homology"/>
<dbReference type="InterPro" id="IPR000742">
    <property type="entry name" value="EGF"/>
</dbReference>
<dbReference type="EMBL" id="HBEZ01035090">
    <property type="protein sequence ID" value="CAD8641628.1"/>
    <property type="molecule type" value="Transcribed_RNA"/>
</dbReference>
<feature type="disulfide bond" evidence="8">
    <location>
        <begin position="854"/>
        <end position="864"/>
    </location>
</feature>
<comment type="caution">
    <text evidence="8">Lacks conserved residue(s) required for the propagation of feature annotation.</text>
</comment>
<evidence type="ECO:0000256" key="8">
    <source>
        <dbReference type="PROSITE-ProRule" id="PRU00076"/>
    </source>
</evidence>
<dbReference type="InterPro" id="IPR008979">
    <property type="entry name" value="Galactose-bd-like_sf"/>
</dbReference>
<keyword evidence="7 8" id="KW-1015">Disulfide bond</keyword>
<dbReference type="SUPFAM" id="SSF49785">
    <property type="entry name" value="Galactose-binding domain-like"/>
    <property type="match status" value="1"/>
</dbReference>
<reference evidence="12" key="1">
    <citation type="submission" date="2021-01" db="EMBL/GenBank/DDBJ databases">
        <authorList>
            <person name="Corre E."/>
            <person name="Pelletier E."/>
            <person name="Niang G."/>
            <person name="Scheremetjew M."/>
            <person name="Finn R."/>
            <person name="Kale V."/>
            <person name="Holt S."/>
            <person name="Cochrane G."/>
            <person name="Meng A."/>
            <person name="Brown T."/>
            <person name="Cohen L."/>
        </authorList>
    </citation>
    <scope>NUCLEOTIDE SEQUENCE</scope>
    <source>
        <strain evidence="12">CCAP979/52</strain>
    </source>
</reference>
<feature type="signal peptide" evidence="9">
    <location>
        <begin position="1"/>
        <end position="24"/>
    </location>
</feature>
<evidence type="ECO:0008006" key="13">
    <source>
        <dbReference type="Google" id="ProtNLM"/>
    </source>
</evidence>
<dbReference type="InterPro" id="IPR006141">
    <property type="entry name" value="Intein_N"/>
</dbReference>
<name>A0A7S0MHF4_9CRYP</name>
<evidence type="ECO:0000256" key="7">
    <source>
        <dbReference type="ARBA" id="ARBA00023157"/>
    </source>
</evidence>
<dbReference type="GO" id="GO:0016539">
    <property type="term" value="P:intein-mediated protein splicing"/>
    <property type="evidence" value="ECO:0007669"/>
    <property type="project" value="InterPro"/>
</dbReference>
<feature type="disulfide bond" evidence="8">
    <location>
        <begin position="872"/>
        <end position="881"/>
    </location>
</feature>
<dbReference type="GO" id="GO:0046872">
    <property type="term" value="F:metal ion binding"/>
    <property type="evidence" value="ECO:0007669"/>
    <property type="project" value="UniProtKB-KW"/>
</dbReference>
<dbReference type="SUPFAM" id="SSF117281">
    <property type="entry name" value="Kelch motif"/>
    <property type="match status" value="2"/>
</dbReference>
<keyword evidence="9" id="KW-0732">Signal</keyword>
<evidence type="ECO:0000256" key="5">
    <source>
        <dbReference type="ARBA" id="ARBA00022734"/>
    </source>
</evidence>
<dbReference type="PANTHER" id="PTHR45713:SF6">
    <property type="entry name" value="F5_8 TYPE C DOMAIN-CONTAINING PROTEIN"/>
    <property type="match status" value="1"/>
</dbReference>
<feature type="domain" description="EGF-like" evidence="11">
    <location>
        <begin position="850"/>
        <end position="882"/>
    </location>
</feature>
<dbReference type="PANTHER" id="PTHR45713">
    <property type="entry name" value="FTP DOMAIN-CONTAINING PROTEIN"/>
    <property type="match status" value="1"/>
</dbReference>
<dbReference type="InterPro" id="IPR000421">
    <property type="entry name" value="FA58C"/>
</dbReference>
<dbReference type="InterPro" id="IPR015915">
    <property type="entry name" value="Kelch-typ_b-propeller"/>
</dbReference>
<dbReference type="Gene3D" id="2.60.120.260">
    <property type="entry name" value="Galactose-binding domain-like"/>
    <property type="match status" value="1"/>
</dbReference>
<evidence type="ECO:0000256" key="1">
    <source>
        <dbReference type="ARBA" id="ARBA00002219"/>
    </source>
</evidence>
<dbReference type="InterPro" id="IPR051941">
    <property type="entry name" value="BG_Antigen-Binding_Lectin"/>
</dbReference>
<dbReference type="Pfam" id="PF22633">
    <property type="entry name" value="F5_F8_type_C_2"/>
    <property type="match status" value="1"/>
</dbReference>
<feature type="domain" description="F5/8 type C" evidence="10">
    <location>
        <begin position="420"/>
        <end position="533"/>
    </location>
</feature>
<dbReference type="InterPro" id="IPR001767">
    <property type="entry name" value="Hedgehog_Hint"/>
</dbReference>
<dbReference type="GO" id="GO:0001868">
    <property type="term" value="P:regulation of complement activation, lectin pathway"/>
    <property type="evidence" value="ECO:0007669"/>
    <property type="project" value="UniProtKB-ARBA"/>
</dbReference>
<keyword evidence="6" id="KW-0106">Calcium</keyword>
<dbReference type="Gene3D" id="2.120.10.80">
    <property type="entry name" value="Kelch-type beta propeller"/>
    <property type="match status" value="3"/>
</dbReference>
<evidence type="ECO:0000256" key="2">
    <source>
        <dbReference type="ARBA" id="ARBA00010147"/>
    </source>
</evidence>
<keyword evidence="4" id="KW-0479">Metal-binding</keyword>
<evidence type="ECO:0000259" key="10">
    <source>
        <dbReference type="PROSITE" id="PS50022"/>
    </source>
</evidence>
<evidence type="ECO:0000256" key="4">
    <source>
        <dbReference type="ARBA" id="ARBA00022723"/>
    </source>
</evidence>
<dbReference type="InterPro" id="IPR003587">
    <property type="entry name" value="Hint_dom_N"/>
</dbReference>
<evidence type="ECO:0000313" key="12">
    <source>
        <dbReference type="EMBL" id="CAD8641628.1"/>
    </source>
</evidence>
<dbReference type="SMART" id="SM00306">
    <property type="entry name" value="HintN"/>
    <property type="match status" value="1"/>
</dbReference>
<dbReference type="InterPro" id="IPR036844">
    <property type="entry name" value="Hint_dom_sf"/>
</dbReference>
<keyword evidence="8" id="KW-0245">EGF-like domain</keyword>
<gene>
    <name evidence="12" type="ORF">CCUR1050_LOCUS19312</name>
</gene>
<organism evidence="12">
    <name type="scientific">Cryptomonas curvata</name>
    <dbReference type="NCBI Taxonomy" id="233186"/>
    <lineage>
        <taxon>Eukaryota</taxon>
        <taxon>Cryptophyceae</taxon>
        <taxon>Cryptomonadales</taxon>
        <taxon>Cryptomonadaceae</taxon>
        <taxon>Cryptomonas</taxon>
    </lineage>
</organism>